<evidence type="ECO:0000313" key="2">
    <source>
        <dbReference type="Proteomes" id="UP000181898"/>
    </source>
</evidence>
<sequence length="244" mass="27362">MKYQLSIPKPCHENWAKMSPVQKGKFCKSCNKEVVDFTKLTDAKITRIVSESKNLCGRFKNSQLEREIETPQNKSLSKVAASFALMSMISTAEPILSQDKVNKVESHHFKKVDPTIEAVFVDKEVKTDSISIKGKISDVTGPLPGATIMLKGTTIGAETDFDGNFSIEIPNKKRKSHILVISYVGFMTQEIDILSIKKPLVILMEEDDSILGEVVTVGMIAVAEKPNFFQRCLNIFRSKENKRY</sequence>
<dbReference type="AlphaFoldDB" id="A0A1L3JJ97"/>
<dbReference type="InterPro" id="IPR008969">
    <property type="entry name" value="CarboxyPept-like_regulatory"/>
</dbReference>
<dbReference type="OrthoDB" id="9768177at2"/>
<dbReference type="EMBL" id="CP018155">
    <property type="protein sequence ID" value="APG65184.1"/>
    <property type="molecule type" value="Genomic_DNA"/>
</dbReference>
<dbReference type="RefSeq" id="WP_072555564.1">
    <property type="nucleotide sequence ID" value="NZ_CP018155.1"/>
</dbReference>
<evidence type="ECO:0008006" key="3">
    <source>
        <dbReference type="Google" id="ProtNLM"/>
    </source>
</evidence>
<dbReference type="Pfam" id="PF13715">
    <property type="entry name" value="CarbopepD_reg_2"/>
    <property type="match status" value="1"/>
</dbReference>
<dbReference type="Proteomes" id="UP000181898">
    <property type="component" value="Chromosome"/>
</dbReference>
<dbReference type="SUPFAM" id="SSF49464">
    <property type="entry name" value="Carboxypeptidase regulatory domain-like"/>
    <property type="match status" value="1"/>
</dbReference>
<protein>
    <recommendedName>
        <fullName evidence="3">TonB-dependent receptor plug domain-containing protein</fullName>
    </recommendedName>
</protein>
<dbReference type="KEGG" id="ten:LPB136_07420"/>
<evidence type="ECO:0000313" key="1">
    <source>
        <dbReference type="EMBL" id="APG65184.1"/>
    </source>
</evidence>
<dbReference type="Gene3D" id="2.60.40.1120">
    <property type="entry name" value="Carboxypeptidase-like, regulatory domain"/>
    <property type="match status" value="1"/>
</dbReference>
<gene>
    <name evidence="1" type="ORF">LPB136_07420</name>
</gene>
<proteinExistence type="predicted"/>
<accession>A0A1L3JJ97</accession>
<name>A0A1L3JJ97_9FLAO</name>
<dbReference type="STRING" id="1850252.LPB136_07420"/>
<keyword evidence="2" id="KW-1185">Reference proteome</keyword>
<reference evidence="1 2" key="1">
    <citation type="submission" date="2016-11" db="EMBL/GenBank/DDBJ databases">
        <title>Tenacibaculum sp. LPB0136, isolated from marine environment.</title>
        <authorList>
            <person name="Kim E."/>
            <person name="Yi H."/>
        </authorList>
    </citation>
    <scope>NUCLEOTIDE SEQUENCE [LARGE SCALE GENOMIC DNA]</scope>
    <source>
        <strain evidence="1 2">LPB0136</strain>
    </source>
</reference>
<organism evidence="1 2">
    <name type="scientific">Tenacibaculum todarodis</name>
    <dbReference type="NCBI Taxonomy" id="1850252"/>
    <lineage>
        <taxon>Bacteria</taxon>
        <taxon>Pseudomonadati</taxon>
        <taxon>Bacteroidota</taxon>
        <taxon>Flavobacteriia</taxon>
        <taxon>Flavobacteriales</taxon>
        <taxon>Flavobacteriaceae</taxon>
        <taxon>Tenacibaculum</taxon>
    </lineage>
</organism>